<dbReference type="Proteomes" id="UP001066276">
    <property type="component" value="Chromosome 5"/>
</dbReference>
<keyword evidence="3" id="KW-1185">Reference proteome</keyword>
<sequence>MQSVAHVYTRLPVTAGFLGLSVLFKPFSSDEEHAHNQWDGRHAAGPVSIHGYRPLTLFGSICTNLWTHFLGLLYAFVHLHIVNTFRFNWTLPWYVFLTS</sequence>
<feature type="transmembrane region" description="Helical" evidence="1">
    <location>
        <begin position="55"/>
        <end position="77"/>
    </location>
</feature>
<accession>A0AAV7RX23</accession>
<keyword evidence="1" id="KW-0812">Transmembrane</keyword>
<evidence type="ECO:0000313" key="2">
    <source>
        <dbReference type="EMBL" id="KAJ1156518.1"/>
    </source>
</evidence>
<keyword evidence="1" id="KW-0472">Membrane</keyword>
<comment type="caution">
    <text evidence="2">The sequence shown here is derived from an EMBL/GenBank/DDBJ whole genome shotgun (WGS) entry which is preliminary data.</text>
</comment>
<dbReference type="AlphaFoldDB" id="A0AAV7RX23"/>
<proteinExistence type="predicted"/>
<name>A0AAV7RX23_PLEWA</name>
<protein>
    <submittedName>
        <fullName evidence="2">Uncharacterized protein</fullName>
    </submittedName>
</protein>
<dbReference type="EMBL" id="JANPWB010000009">
    <property type="protein sequence ID" value="KAJ1156518.1"/>
    <property type="molecule type" value="Genomic_DNA"/>
</dbReference>
<gene>
    <name evidence="2" type="ORF">NDU88_009237</name>
</gene>
<organism evidence="2 3">
    <name type="scientific">Pleurodeles waltl</name>
    <name type="common">Iberian ribbed newt</name>
    <dbReference type="NCBI Taxonomy" id="8319"/>
    <lineage>
        <taxon>Eukaryota</taxon>
        <taxon>Metazoa</taxon>
        <taxon>Chordata</taxon>
        <taxon>Craniata</taxon>
        <taxon>Vertebrata</taxon>
        <taxon>Euteleostomi</taxon>
        <taxon>Amphibia</taxon>
        <taxon>Batrachia</taxon>
        <taxon>Caudata</taxon>
        <taxon>Salamandroidea</taxon>
        <taxon>Salamandridae</taxon>
        <taxon>Pleurodelinae</taxon>
        <taxon>Pleurodeles</taxon>
    </lineage>
</organism>
<keyword evidence="1" id="KW-1133">Transmembrane helix</keyword>
<evidence type="ECO:0000313" key="3">
    <source>
        <dbReference type="Proteomes" id="UP001066276"/>
    </source>
</evidence>
<reference evidence="2" key="1">
    <citation type="journal article" date="2022" name="bioRxiv">
        <title>Sequencing and chromosome-scale assembly of the giantPleurodeles waltlgenome.</title>
        <authorList>
            <person name="Brown T."/>
            <person name="Elewa A."/>
            <person name="Iarovenko S."/>
            <person name="Subramanian E."/>
            <person name="Araus A.J."/>
            <person name="Petzold A."/>
            <person name="Susuki M."/>
            <person name="Suzuki K.-i.T."/>
            <person name="Hayashi T."/>
            <person name="Toyoda A."/>
            <person name="Oliveira C."/>
            <person name="Osipova E."/>
            <person name="Leigh N.D."/>
            <person name="Simon A."/>
            <person name="Yun M.H."/>
        </authorList>
    </citation>
    <scope>NUCLEOTIDE SEQUENCE</scope>
    <source>
        <strain evidence="2">20211129_DDA</strain>
        <tissue evidence="2">Liver</tissue>
    </source>
</reference>
<evidence type="ECO:0000256" key="1">
    <source>
        <dbReference type="SAM" id="Phobius"/>
    </source>
</evidence>